<dbReference type="AlphaFoldDB" id="A0A6J0BIC6"/>
<reference evidence="11" key="1">
    <citation type="submission" date="2025-08" db="UniProtKB">
        <authorList>
            <consortium name="RefSeq"/>
        </authorList>
    </citation>
    <scope>IDENTIFICATION</scope>
    <source>
        <tissue evidence="11">Thorax and Abdomen</tissue>
    </source>
</reference>
<feature type="region of interest" description="Disordered" evidence="7">
    <location>
        <begin position="1114"/>
        <end position="1156"/>
    </location>
</feature>
<dbReference type="KEGG" id="nlo:107219710"/>
<evidence type="ECO:0000256" key="2">
    <source>
        <dbReference type="ARBA" id="ARBA00022692"/>
    </source>
</evidence>
<evidence type="ECO:0000256" key="3">
    <source>
        <dbReference type="ARBA" id="ARBA00022989"/>
    </source>
</evidence>
<organism evidence="11">
    <name type="scientific">Neodiprion lecontei</name>
    <name type="common">Redheaded pine sawfly</name>
    <dbReference type="NCBI Taxonomy" id="441921"/>
    <lineage>
        <taxon>Eukaryota</taxon>
        <taxon>Metazoa</taxon>
        <taxon>Ecdysozoa</taxon>
        <taxon>Arthropoda</taxon>
        <taxon>Hexapoda</taxon>
        <taxon>Insecta</taxon>
        <taxon>Pterygota</taxon>
        <taxon>Neoptera</taxon>
        <taxon>Endopterygota</taxon>
        <taxon>Hymenoptera</taxon>
        <taxon>Tenthredinoidea</taxon>
        <taxon>Diprionidae</taxon>
        <taxon>Diprioninae</taxon>
        <taxon>Neodiprion</taxon>
    </lineage>
</organism>
<evidence type="ECO:0000259" key="9">
    <source>
        <dbReference type="PROSITE" id="PS50156"/>
    </source>
</evidence>
<feature type="domain" description="SSD" evidence="9">
    <location>
        <begin position="409"/>
        <end position="544"/>
    </location>
</feature>
<feature type="transmembrane region" description="Helical" evidence="8">
    <location>
        <begin position="412"/>
        <end position="431"/>
    </location>
</feature>
<gene>
    <name evidence="11" type="primary">LOC107219710</name>
</gene>
<dbReference type="PANTHER" id="PTHR45951:SF3">
    <property type="entry name" value="PROTEIN DISPATCHED"/>
    <property type="match status" value="1"/>
</dbReference>
<feature type="transmembrane region" description="Helical" evidence="8">
    <location>
        <begin position="384"/>
        <end position="406"/>
    </location>
</feature>
<evidence type="ECO:0000313" key="10">
    <source>
        <dbReference type="Proteomes" id="UP000829291"/>
    </source>
</evidence>
<feature type="transmembrane region" description="Helical" evidence="8">
    <location>
        <begin position="12"/>
        <end position="33"/>
    </location>
</feature>
<feature type="transmembrane region" description="Helical" evidence="8">
    <location>
        <begin position="438"/>
        <end position="456"/>
    </location>
</feature>
<protein>
    <submittedName>
        <fullName evidence="11">Protein dispatched</fullName>
    </submittedName>
</protein>
<feature type="transmembrane region" description="Helical" evidence="8">
    <location>
        <begin position="927"/>
        <end position="949"/>
    </location>
</feature>
<dbReference type="InterPro" id="IPR000731">
    <property type="entry name" value="SSD"/>
</dbReference>
<evidence type="ECO:0000256" key="6">
    <source>
        <dbReference type="ARBA" id="ARBA00038046"/>
    </source>
</evidence>
<dbReference type="RefSeq" id="XP_015513513.1">
    <property type="nucleotide sequence ID" value="XM_015658027.2"/>
</dbReference>
<feature type="region of interest" description="Disordered" evidence="7">
    <location>
        <begin position="103"/>
        <end position="137"/>
    </location>
</feature>
<dbReference type="Proteomes" id="UP000829291">
    <property type="component" value="Chromosome 5"/>
</dbReference>
<evidence type="ECO:0000256" key="7">
    <source>
        <dbReference type="SAM" id="MobiDB-lite"/>
    </source>
</evidence>
<sequence length="1156" mass="129844">MEIWWFSRVVAYHPYAILAAVFVFSSTCLIVPLTTKKFPDFSDPQLGFEARGTVLASRLTTWQNLIEAIRPRGSLIANPLEYYHHILQSMSLNETSLMTHNTTTQITVDKKNRKKGKRKGKKYGKNKKNTDTEEQGVKKDKWTELMELKENQSFRLENPETIRNHAHFDSDGFFCNSPTAAYARIVLRSVSGTENLWSLEGILAQCHIDAALRANNEFPALCQIQLQNQHGDTEKKCCRSWSPANYVALLSNRTSCLGVTESDLNRVKLLLNRCAHFYHNLQLTPDCADDPDCRRHVTPDCYLHNAPYHLLYYLLDTEFIPSYNGTTSPKLNTTLNSAMLFLPMAASSATLDFYRGLNEDELTYGKFKVQGMQLGLKSTLFDRLLVSDSCLLLAGFAFVTVCIWAYTSSIILTVTTILAVLFSLGISYAFYTLVLRINFFPFMNLLAIVVAVGIGADDAFIYCKVWECGKQKKLTGGGLVSLVQETMKHAVPSMLVTSLTTAVAFFASIVSNVTAINCFSLFSGMTVIANFLLMVTWLPASVVVSEHCHLTLLSPANFIVRKIYRPLRLFLGKVATDFGKVLSRIAIEFRWLWLVICGSTAVAASLVVFRYPGLQLPDSPDFQLFDSSHLFEKYDLVFSQRFWFEKLELGDGGEVLPLRFVWGVKPVDNGNYLDPGARGTLEWDETFDVSSRKSQLWLLQFCRSLRMQPFYRSTLGPLLPNCFIESLKAFMQRRCVDPIDLQIDRAPCCENSTFPYSPSVLEHCAAEANADLYRTPSYLWGGESSTSAGLKFLKEDVHLTLNNTQRPQPKIKALIIEYDSNFTYSLSFTEMDQFYRQVESWMKEQLLKAPSGMRGGWFISRLEFYELQRTLYEGTLWAMGVSMILALVVLALVTLNILVSLYAIVAIGAAIVVTVAYLILAGWRLNVLESVAVSTAIGLAVDFSLHYSVSYRASTSEDRVDRVKTALEQMGGPTLMAAVTSGAAGALMLPSQVLAYIQIGFFLVVVMTVSWIYATLFLCPILAVIGPSQGFAQYQYPRFSASWFRSRFRKETEETTTGVMGNRKAKEQTRKQNRERERERERERKKGRGMLSESTLSTSSTVCQFHCGELEVLAGRGPPSSSLPPSPSSTLLYLEPSQSGPSTGRNNKRKPNNELD</sequence>
<comment type="subcellular location">
    <subcellularLocation>
        <location evidence="1">Membrane</location>
        <topology evidence="1">Multi-pass membrane protein</topology>
    </subcellularLocation>
</comment>
<evidence type="ECO:0000256" key="4">
    <source>
        <dbReference type="ARBA" id="ARBA00023136"/>
    </source>
</evidence>
<dbReference type="PROSITE" id="PS50156">
    <property type="entry name" value="SSD"/>
    <property type="match status" value="1"/>
</dbReference>
<comment type="similarity">
    <text evidence="6">Belongs to the dispatched family.</text>
</comment>
<dbReference type="Pfam" id="PF12349">
    <property type="entry name" value="Sterol-sensing"/>
    <property type="match status" value="1"/>
</dbReference>
<feature type="compositionally biased region" description="Basic and acidic residues" evidence="7">
    <location>
        <begin position="1064"/>
        <end position="1084"/>
    </location>
</feature>
<dbReference type="PANTHER" id="PTHR45951">
    <property type="entry name" value="PROTEIN DISPATCHED-RELATED"/>
    <property type="match status" value="1"/>
</dbReference>
<proteinExistence type="inferred from homology"/>
<accession>A0A6J0BIC6</accession>
<keyword evidence="10" id="KW-1185">Reference proteome</keyword>
<feature type="region of interest" description="Disordered" evidence="7">
    <location>
        <begin position="1053"/>
        <end position="1097"/>
    </location>
</feature>
<evidence type="ECO:0000256" key="5">
    <source>
        <dbReference type="ARBA" id="ARBA00023180"/>
    </source>
</evidence>
<dbReference type="GO" id="GO:0022857">
    <property type="term" value="F:transmembrane transporter activity"/>
    <property type="evidence" value="ECO:0007669"/>
    <property type="project" value="TreeGrafter"/>
</dbReference>
<dbReference type="GeneID" id="107219710"/>
<feature type="transmembrane region" description="Helical" evidence="8">
    <location>
        <begin position="1001"/>
        <end position="1025"/>
    </location>
</feature>
<feature type="transmembrane region" description="Helical" evidence="8">
    <location>
        <begin position="490"/>
        <end position="511"/>
    </location>
</feature>
<dbReference type="Gene3D" id="1.20.1640.10">
    <property type="entry name" value="Multidrug efflux transporter AcrB transmembrane domain"/>
    <property type="match status" value="2"/>
</dbReference>
<dbReference type="InterPro" id="IPR053958">
    <property type="entry name" value="HMGCR/SNAP/NPC1-like_SSD"/>
</dbReference>
<keyword evidence="2 8" id="KW-0812">Transmembrane</keyword>
<dbReference type="OrthoDB" id="193905at2759"/>
<dbReference type="InterPro" id="IPR052081">
    <property type="entry name" value="Dispatched_Hh_regulator"/>
</dbReference>
<feature type="transmembrane region" description="Helical" evidence="8">
    <location>
        <begin position="591"/>
        <end position="609"/>
    </location>
</feature>
<feature type="transmembrane region" description="Helical" evidence="8">
    <location>
        <begin position="876"/>
        <end position="895"/>
    </location>
</feature>
<dbReference type="FunCoup" id="A0A6J0BIC6">
    <property type="interactions" value="199"/>
</dbReference>
<keyword evidence="4 8" id="KW-0472">Membrane</keyword>
<evidence type="ECO:0000256" key="1">
    <source>
        <dbReference type="ARBA" id="ARBA00004141"/>
    </source>
</evidence>
<dbReference type="GO" id="GO:0016020">
    <property type="term" value="C:membrane"/>
    <property type="evidence" value="ECO:0007669"/>
    <property type="project" value="UniProtKB-SubCell"/>
</dbReference>
<feature type="compositionally biased region" description="Basic and acidic residues" evidence="7">
    <location>
        <begin position="128"/>
        <end position="137"/>
    </location>
</feature>
<keyword evidence="3 8" id="KW-1133">Transmembrane helix</keyword>
<feature type="transmembrane region" description="Helical" evidence="8">
    <location>
        <begin position="901"/>
        <end position="920"/>
    </location>
</feature>
<dbReference type="InParanoid" id="A0A6J0BIC6"/>
<feature type="compositionally biased region" description="Low complexity" evidence="7">
    <location>
        <begin position="1128"/>
        <end position="1137"/>
    </location>
</feature>
<evidence type="ECO:0000256" key="8">
    <source>
        <dbReference type="SAM" id="Phobius"/>
    </source>
</evidence>
<dbReference type="SUPFAM" id="SSF82866">
    <property type="entry name" value="Multidrug efflux transporter AcrB transmembrane domain"/>
    <property type="match status" value="2"/>
</dbReference>
<keyword evidence="5" id="KW-0325">Glycoprotein</keyword>
<feature type="compositionally biased region" description="Basic residues" evidence="7">
    <location>
        <begin position="111"/>
        <end position="127"/>
    </location>
</feature>
<feature type="transmembrane region" description="Helical" evidence="8">
    <location>
        <begin position="518"/>
        <end position="540"/>
    </location>
</feature>
<name>A0A6J0BIC6_NEOLC</name>
<evidence type="ECO:0000313" key="11">
    <source>
        <dbReference type="RefSeq" id="XP_015513513.1"/>
    </source>
</evidence>
<feature type="transmembrane region" description="Helical" evidence="8">
    <location>
        <begin position="969"/>
        <end position="989"/>
    </location>
</feature>
<dbReference type="GO" id="GO:0007224">
    <property type="term" value="P:smoothened signaling pathway"/>
    <property type="evidence" value="ECO:0007669"/>
    <property type="project" value="TreeGrafter"/>
</dbReference>